<dbReference type="GO" id="GO:0008270">
    <property type="term" value="F:zinc ion binding"/>
    <property type="evidence" value="ECO:0007669"/>
    <property type="project" value="UniProtKB-KW"/>
</dbReference>
<evidence type="ECO:0000256" key="2">
    <source>
        <dbReference type="SAM" id="MobiDB-lite"/>
    </source>
</evidence>
<keyword evidence="1" id="KW-0863">Zinc-finger</keyword>
<accession>A0A0A9XC41</accession>
<dbReference type="Pfam" id="PF00096">
    <property type="entry name" value="zf-C2H2"/>
    <property type="match status" value="1"/>
</dbReference>
<dbReference type="AlphaFoldDB" id="A0A0A9XC41"/>
<feature type="compositionally biased region" description="Polar residues" evidence="2">
    <location>
        <begin position="392"/>
        <end position="411"/>
    </location>
</feature>
<dbReference type="PROSITE" id="PS50157">
    <property type="entry name" value="ZINC_FINGER_C2H2_2"/>
    <property type="match status" value="1"/>
</dbReference>
<feature type="domain" description="C2H2-type" evidence="3">
    <location>
        <begin position="366"/>
        <end position="393"/>
    </location>
</feature>
<dbReference type="Gene3D" id="3.30.160.60">
    <property type="entry name" value="Classic Zinc Finger"/>
    <property type="match status" value="1"/>
</dbReference>
<dbReference type="EMBL" id="GBHO01025307">
    <property type="protein sequence ID" value="JAG18297.1"/>
    <property type="molecule type" value="Transcribed_RNA"/>
</dbReference>
<sequence length="510" mass="57110">VHTNVYHKYVCPKCSDTFRYRRYLEDHVVKCTGTNRLTDDMMRLINRIKVMQHKIANSRKKGSMVFETIKTEVDCECVDQCSVVLHKLKLPVGKENFKLELLDIEKTEIEERPGTYVCFSENPMIHRVPRLKIKAATGSAANSVVSSPVRRNSSPVDTERDSRRSPTPLDPEIEEEVDVESVCQTETGEKRRKPENPMKKSKRSMSSSSEEEVVRKHPRRGRPWARERSSRSVQNSSPTNAPPTTRALRARKPINLKEIDADSDSEPIPELANLSGGESDVDPDFDPSTEFKRGRKRGRKMSTSSESCSENETRSSKVSTGCSSNSSVAGSVSCSQCKASYANISGLRAHHRLSEKCGKFPPGTIFRCSDCSKMFISQSMLDAHHSENLCQKSLRTPTPTNSNPSKASSTTSERRPHNLATGPHVCKCCKVVFNSALGMGLHLKRSQKCIADNPEVDLPGVVNRLHLRITLLVPPKRSPQTKQIKNQPGYGVYLRQMLFVVFFCLGIEDS</sequence>
<feature type="compositionally biased region" description="Basic and acidic residues" evidence="2">
    <location>
        <begin position="187"/>
        <end position="198"/>
    </location>
</feature>
<feature type="region of interest" description="Disordered" evidence="2">
    <location>
        <begin position="136"/>
        <end position="322"/>
    </location>
</feature>
<proteinExistence type="predicted"/>
<evidence type="ECO:0000259" key="3">
    <source>
        <dbReference type="PROSITE" id="PS50157"/>
    </source>
</evidence>
<protein>
    <recommendedName>
        <fullName evidence="3">C2H2-type domain-containing protein</fullName>
    </recommendedName>
</protein>
<reference evidence="5" key="1">
    <citation type="journal article" date="2014" name="PLoS ONE">
        <title>Transcriptome-Based Identification of ABC Transporters in the Western Tarnished Plant Bug Lygus hesperus.</title>
        <authorList>
            <person name="Hull J.J."/>
            <person name="Chaney K."/>
            <person name="Geib S.M."/>
            <person name="Fabrick J.A."/>
            <person name="Brent C.S."/>
            <person name="Walsh D."/>
            <person name="Lavine L.C."/>
        </authorList>
    </citation>
    <scope>NUCLEOTIDE SEQUENCE</scope>
</reference>
<evidence type="ECO:0000313" key="5">
    <source>
        <dbReference type="EMBL" id="JAG18297.1"/>
    </source>
</evidence>
<evidence type="ECO:0000256" key="1">
    <source>
        <dbReference type="PROSITE-ProRule" id="PRU00042"/>
    </source>
</evidence>
<feature type="non-terminal residue" evidence="5">
    <location>
        <position position="1"/>
    </location>
</feature>
<keyword evidence="1" id="KW-0862">Zinc</keyword>
<dbReference type="EMBL" id="GBHO01031589">
    <property type="protein sequence ID" value="JAG12015.1"/>
    <property type="molecule type" value="Transcribed_RNA"/>
</dbReference>
<reference evidence="5" key="2">
    <citation type="submission" date="2014-07" db="EMBL/GenBank/DDBJ databases">
        <authorList>
            <person name="Hull J."/>
        </authorList>
    </citation>
    <scope>NUCLEOTIDE SEQUENCE</scope>
</reference>
<dbReference type="InterPro" id="IPR013087">
    <property type="entry name" value="Znf_C2H2_type"/>
</dbReference>
<gene>
    <name evidence="5" type="ORF">CM83_88012</name>
    <name evidence="4" type="ORF">CM83_88046</name>
</gene>
<feature type="region of interest" description="Disordered" evidence="2">
    <location>
        <begin position="392"/>
        <end position="418"/>
    </location>
</feature>
<name>A0A0A9XC41_LYGHE</name>
<evidence type="ECO:0000313" key="4">
    <source>
        <dbReference type="EMBL" id="JAG12015.1"/>
    </source>
</evidence>
<feature type="compositionally biased region" description="Low complexity" evidence="2">
    <location>
        <begin position="139"/>
        <end position="156"/>
    </location>
</feature>
<feature type="compositionally biased region" description="Low complexity" evidence="2">
    <location>
        <begin position="302"/>
        <end position="322"/>
    </location>
</feature>
<feature type="compositionally biased region" description="Polar residues" evidence="2">
    <location>
        <begin position="231"/>
        <end position="243"/>
    </location>
</feature>
<keyword evidence="1" id="KW-0479">Metal-binding</keyword>
<organism evidence="5">
    <name type="scientific">Lygus hesperus</name>
    <name type="common">Western plant bug</name>
    <dbReference type="NCBI Taxonomy" id="30085"/>
    <lineage>
        <taxon>Eukaryota</taxon>
        <taxon>Metazoa</taxon>
        <taxon>Ecdysozoa</taxon>
        <taxon>Arthropoda</taxon>
        <taxon>Hexapoda</taxon>
        <taxon>Insecta</taxon>
        <taxon>Pterygota</taxon>
        <taxon>Neoptera</taxon>
        <taxon>Paraneoptera</taxon>
        <taxon>Hemiptera</taxon>
        <taxon>Heteroptera</taxon>
        <taxon>Panheteroptera</taxon>
        <taxon>Cimicomorpha</taxon>
        <taxon>Miridae</taxon>
        <taxon>Mirini</taxon>
        <taxon>Lygus</taxon>
    </lineage>
</organism>